<accession>A0A9P0G451</accession>
<evidence type="ECO:0000313" key="3">
    <source>
        <dbReference type="Proteomes" id="UP001153636"/>
    </source>
</evidence>
<feature type="compositionally biased region" description="Pro residues" evidence="1">
    <location>
        <begin position="301"/>
        <end position="317"/>
    </location>
</feature>
<reference evidence="2" key="1">
    <citation type="submission" date="2022-01" db="EMBL/GenBank/DDBJ databases">
        <authorList>
            <person name="King R."/>
        </authorList>
    </citation>
    <scope>NUCLEOTIDE SEQUENCE</scope>
</reference>
<gene>
    <name evidence="2" type="ORF">PSYICH_LOCUS209</name>
</gene>
<feature type="region of interest" description="Disordered" evidence="1">
    <location>
        <begin position="252"/>
        <end position="271"/>
    </location>
</feature>
<protein>
    <submittedName>
        <fullName evidence="2">Uncharacterized protein</fullName>
    </submittedName>
</protein>
<dbReference type="AlphaFoldDB" id="A0A9P0G451"/>
<dbReference type="OrthoDB" id="1922186at2759"/>
<evidence type="ECO:0000256" key="1">
    <source>
        <dbReference type="SAM" id="MobiDB-lite"/>
    </source>
</evidence>
<dbReference type="Proteomes" id="UP001153636">
    <property type="component" value="Chromosome 1"/>
</dbReference>
<feature type="compositionally biased region" description="Low complexity" evidence="1">
    <location>
        <begin position="282"/>
        <end position="300"/>
    </location>
</feature>
<proteinExistence type="predicted"/>
<feature type="region of interest" description="Disordered" evidence="1">
    <location>
        <begin position="282"/>
        <end position="336"/>
    </location>
</feature>
<feature type="compositionally biased region" description="Polar residues" evidence="1">
    <location>
        <begin position="262"/>
        <end position="271"/>
    </location>
</feature>
<name>A0A9P0G451_9CUCU</name>
<feature type="compositionally biased region" description="Low complexity" evidence="1">
    <location>
        <begin position="31"/>
        <end position="55"/>
    </location>
</feature>
<organism evidence="2 3">
    <name type="scientific">Psylliodes chrysocephalus</name>
    <dbReference type="NCBI Taxonomy" id="3402493"/>
    <lineage>
        <taxon>Eukaryota</taxon>
        <taxon>Metazoa</taxon>
        <taxon>Ecdysozoa</taxon>
        <taxon>Arthropoda</taxon>
        <taxon>Hexapoda</taxon>
        <taxon>Insecta</taxon>
        <taxon>Pterygota</taxon>
        <taxon>Neoptera</taxon>
        <taxon>Endopterygota</taxon>
        <taxon>Coleoptera</taxon>
        <taxon>Polyphaga</taxon>
        <taxon>Cucujiformia</taxon>
        <taxon>Chrysomeloidea</taxon>
        <taxon>Chrysomelidae</taxon>
        <taxon>Galerucinae</taxon>
        <taxon>Alticini</taxon>
        <taxon>Psylliodes</taxon>
    </lineage>
</organism>
<sequence length="710" mass="78755">MKGYYQPAGPLISVPPTHCSSGQPPPPVIPPLTKTVPLPDASPTTSTTPSLSSHEIPPPPPSSNGDSSDSEVIITSVTAAKDNVPSQAHASSPYRYPQYPSYQYSYPAPYSYPPAPLPPNPHPPYSHHDMCYSNPYGHKWTYRRHLSGSQYYPVPNPQEMYPMVTTTPVSASGTFSSPIVGPPPPPPTIMETYAGPLESYQPPQPSHFYPSPVYPPPGPCYSHQPTRTIPYLSTYQSNCPCPMQSCPKNVLTGPLTGDSKRSNMTSISNDSMPLPSIALVLPSEPASATGPPSPARGSAGMPPPPSPAGATYQPPPVATKQESHSPISEEDFKLDKKKKARIGKAMVRRNIAANMQQNTMLLMCNPVQDYVKREIESPQNIELEQKRNTSSDKDNLITQDLQNSSKEITNLEMCTTLELRDKNNVESSKKILENCKPLKEEIEDPLPPVINTVAENVKVKNMKRKLSMCSEKISDSESPPQKKRKKAGSYKYLIKKETNAIKINNGKLKLLGEMPSALNSVRTKTKLRRPTTKNKLSFNKESAIIRRKLYKQLPLNTLNCRSKAHRLTHESKIKNSGLVKKGSLRQSTKSAPAVLDKLFAKNNVERIIESVIGDTLRTSHESKTEKCIKQSKYSPVKTNVNKISVPKKMKNVTKKLSSTRRTFKHNEASTPQIPKAIKRSLSYPRWSNGWIWEGEPFEAKVFLNVSQYIF</sequence>
<keyword evidence="3" id="KW-1185">Reference proteome</keyword>
<evidence type="ECO:0000313" key="2">
    <source>
        <dbReference type="EMBL" id="CAH1099258.1"/>
    </source>
</evidence>
<feature type="region of interest" description="Disordered" evidence="1">
    <location>
        <begin position="1"/>
        <end position="69"/>
    </location>
</feature>
<dbReference type="EMBL" id="OV651813">
    <property type="protein sequence ID" value="CAH1099258.1"/>
    <property type="molecule type" value="Genomic_DNA"/>
</dbReference>